<dbReference type="FunCoup" id="A0A078B066">
    <property type="interactions" value="48"/>
</dbReference>
<dbReference type="PROSITE" id="PS00108">
    <property type="entry name" value="PROTEIN_KINASE_ST"/>
    <property type="match status" value="1"/>
</dbReference>
<dbReference type="EC" id="2.7.11.1" evidence="1"/>
<dbReference type="InterPro" id="IPR008271">
    <property type="entry name" value="Ser/Thr_kinase_AS"/>
</dbReference>
<feature type="binding site" evidence="9">
    <location>
        <position position="111"/>
    </location>
    <ligand>
        <name>ATP</name>
        <dbReference type="ChEBI" id="CHEBI:30616"/>
    </ligand>
</feature>
<keyword evidence="15" id="KW-1185">Reference proteome</keyword>
<dbReference type="InterPro" id="IPR033931">
    <property type="entry name" value="PDK1-typ_PH"/>
</dbReference>
<evidence type="ECO:0000256" key="8">
    <source>
        <dbReference type="ARBA" id="ARBA00048679"/>
    </source>
</evidence>
<reference evidence="14 15" key="1">
    <citation type="submission" date="2014-06" db="EMBL/GenBank/DDBJ databases">
        <authorList>
            <person name="Swart Estienne"/>
        </authorList>
    </citation>
    <scope>NUCLEOTIDE SEQUENCE [LARGE SCALE GENOMIC DNA]</scope>
    <source>
        <strain evidence="14 15">130c</strain>
    </source>
</reference>
<organism evidence="14 15">
    <name type="scientific">Stylonychia lemnae</name>
    <name type="common">Ciliate</name>
    <dbReference type="NCBI Taxonomy" id="5949"/>
    <lineage>
        <taxon>Eukaryota</taxon>
        <taxon>Sar</taxon>
        <taxon>Alveolata</taxon>
        <taxon>Ciliophora</taxon>
        <taxon>Intramacronucleata</taxon>
        <taxon>Spirotrichea</taxon>
        <taxon>Stichotrichia</taxon>
        <taxon>Sporadotrichida</taxon>
        <taxon>Oxytrichidae</taxon>
        <taxon>Stylonychinae</taxon>
        <taxon>Stylonychia</taxon>
    </lineage>
</organism>
<dbReference type="GO" id="GO:0035556">
    <property type="term" value="P:intracellular signal transduction"/>
    <property type="evidence" value="ECO:0007669"/>
    <property type="project" value="TreeGrafter"/>
</dbReference>
<evidence type="ECO:0000256" key="1">
    <source>
        <dbReference type="ARBA" id="ARBA00012513"/>
    </source>
</evidence>
<evidence type="ECO:0000256" key="9">
    <source>
        <dbReference type="PROSITE-ProRule" id="PRU10141"/>
    </source>
</evidence>
<dbReference type="InterPro" id="IPR011009">
    <property type="entry name" value="Kinase-like_dom_sf"/>
</dbReference>
<keyword evidence="6 9" id="KW-0067">ATP-binding</keyword>
<evidence type="ECO:0000313" key="14">
    <source>
        <dbReference type="EMBL" id="CDW87721.1"/>
    </source>
</evidence>
<keyword evidence="4 9" id="KW-0547">Nucleotide-binding</keyword>
<keyword evidence="2 10" id="KW-0723">Serine/threonine-protein kinase</keyword>
<dbReference type="Proteomes" id="UP000039865">
    <property type="component" value="Unassembled WGS sequence"/>
</dbReference>
<feature type="coiled-coil region" evidence="11">
    <location>
        <begin position="362"/>
        <end position="389"/>
    </location>
</feature>
<dbReference type="PANTHER" id="PTHR24356:SF163">
    <property type="entry name" value="3-PHOSPHOINOSITIDE-DEPENDENT PROTEIN KINASE 1-RELATED"/>
    <property type="match status" value="1"/>
</dbReference>
<dbReference type="PROSITE" id="PS50003">
    <property type="entry name" value="PH_DOMAIN"/>
    <property type="match status" value="1"/>
</dbReference>
<dbReference type="AlphaFoldDB" id="A0A078B066"/>
<dbReference type="Pfam" id="PF14593">
    <property type="entry name" value="PH_3"/>
    <property type="match status" value="1"/>
</dbReference>
<dbReference type="PROSITE" id="PS00107">
    <property type="entry name" value="PROTEIN_KINASE_ATP"/>
    <property type="match status" value="1"/>
</dbReference>
<evidence type="ECO:0000313" key="15">
    <source>
        <dbReference type="Proteomes" id="UP000039865"/>
    </source>
</evidence>
<dbReference type="EMBL" id="CCKQ01015873">
    <property type="protein sequence ID" value="CDW87721.1"/>
    <property type="molecule type" value="Genomic_DNA"/>
</dbReference>
<keyword evidence="11" id="KW-0175">Coiled coil</keyword>
<accession>A0A078B066</accession>
<feature type="domain" description="Protein kinase" evidence="13">
    <location>
        <begin position="82"/>
        <end position="333"/>
    </location>
</feature>
<evidence type="ECO:0000256" key="4">
    <source>
        <dbReference type="ARBA" id="ARBA00022741"/>
    </source>
</evidence>
<dbReference type="GO" id="GO:0004674">
    <property type="term" value="F:protein serine/threonine kinase activity"/>
    <property type="evidence" value="ECO:0007669"/>
    <property type="project" value="UniProtKB-KW"/>
</dbReference>
<dbReference type="SUPFAM" id="SSF56112">
    <property type="entry name" value="Protein kinase-like (PK-like)"/>
    <property type="match status" value="1"/>
</dbReference>
<evidence type="ECO:0000256" key="10">
    <source>
        <dbReference type="RuleBase" id="RU000304"/>
    </source>
</evidence>
<evidence type="ECO:0000256" key="7">
    <source>
        <dbReference type="ARBA" id="ARBA00047899"/>
    </source>
</evidence>
<evidence type="ECO:0000256" key="3">
    <source>
        <dbReference type="ARBA" id="ARBA00022679"/>
    </source>
</evidence>
<dbReference type="FunFam" id="1.10.510.10:FF:000833">
    <property type="entry name" value="AGC family protein kinase"/>
    <property type="match status" value="1"/>
</dbReference>
<dbReference type="InterPro" id="IPR050236">
    <property type="entry name" value="Ser_Thr_kinase_AGC"/>
</dbReference>
<evidence type="ECO:0000259" key="13">
    <source>
        <dbReference type="PROSITE" id="PS50011"/>
    </source>
</evidence>
<evidence type="ECO:0000259" key="12">
    <source>
        <dbReference type="PROSITE" id="PS50003"/>
    </source>
</evidence>
<dbReference type="InterPro" id="IPR001849">
    <property type="entry name" value="PH_domain"/>
</dbReference>
<dbReference type="SMART" id="SM00233">
    <property type="entry name" value="PH"/>
    <property type="match status" value="1"/>
</dbReference>
<name>A0A078B066_STYLE</name>
<gene>
    <name evidence="14" type="primary">Contig9000.g9622</name>
    <name evidence="14" type="ORF">STYLEM_16833</name>
</gene>
<dbReference type="GO" id="GO:0005524">
    <property type="term" value="F:ATP binding"/>
    <property type="evidence" value="ECO:0007669"/>
    <property type="project" value="UniProtKB-UniRule"/>
</dbReference>
<dbReference type="Gene3D" id="1.10.510.10">
    <property type="entry name" value="Transferase(Phosphotransferase) domain 1"/>
    <property type="match status" value="1"/>
</dbReference>
<dbReference type="PROSITE" id="PS50011">
    <property type="entry name" value="PROTEIN_KINASE_DOM"/>
    <property type="match status" value="1"/>
</dbReference>
<dbReference type="InParanoid" id="A0A078B066"/>
<dbReference type="OrthoDB" id="432647at2759"/>
<feature type="domain" description="PH" evidence="12">
    <location>
        <begin position="384"/>
        <end position="473"/>
    </location>
</feature>
<dbReference type="Gene3D" id="2.30.29.30">
    <property type="entry name" value="Pleckstrin-homology domain (PH domain)/Phosphotyrosine-binding domain (PTB)"/>
    <property type="match status" value="1"/>
</dbReference>
<dbReference type="Gene3D" id="3.30.200.20">
    <property type="entry name" value="Phosphorylase Kinase, domain 1"/>
    <property type="match status" value="2"/>
</dbReference>
<sequence length="479" mass="56284">MEQKSRQNSEFEEIKVISVDRPEDVLSVRPNTKLNHGYEANYEQYNQQNSNDIGKLNFTNSVLQGKLSTQGSMKRKMTIKDFEIQGVLGEGSFGKVYCAIDKHDQKFYAIKVLDKYHIMKHFTFQDDTNLYYAFEYANRGNLTKFIQKTNQNGKMPMNLARYYAAEILSALELMHSKSIIHRDLKPENILISDDWHLKIIDFGDSIKLEDSKQIYTKENKDPNKRKSTFVGTPLYVSPEMLIDNKSSPAGDLWALGCILFQMITGDVPFKAHHDYQTFQLILERKMTFPEDMDYNTKDFIDKLLQLDPSIRIGMPFVEDTKKCFEVIRNHDFFNDFDFKQLSKQPVPIPEQLQVLFDKPGTMKKKKKNAIDQEENLEEGKIEVKELKRGLIKKRNQYYMKQVRTFILTTEPKLSYYKDETEYRGQIPLTRQVYARRSGRDRFEVVTPQRTYFLFECQAGDSDQWIVQINQVISQYCKDQ</sequence>
<evidence type="ECO:0000256" key="2">
    <source>
        <dbReference type="ARBA" id="ARBA00022527"/>
    </source>
</evidence>
<evidence type="ECO:0000256" key="11">
    <source>
        <dbReference type="SAM" id="Coils"/>
    </source>
</evidence>
<comment type="catalytic activity">
    <reaction evidence="8">
        <text>L-seryl-[protein] + ATP = O-phospho-L-seryl-[protein] + ADP + H(+)</text>
        <dbReference type="Rhea" id="RHEA:17989"/>
        <dbReference type="Rhea" id="RHEA-COMP:9863"/>
        <dbReference type="Rhea" id="RHEA-COMP:11604"/>
        <dbReference type="ChEBI" id="CHEBI:15378"/>
        <dbReference type="ChEBI" id="CHEBI:29999"/>
        <dbReference type="ChEBI" id="CHEBI:30616"/>
        <dbReference type="ChEBI" id="CHEBI:83421"/>
        <dbReference type="ChEBI" id="CHEBI:456216"/>
        <dbReference type="EC" id="2.7.11.1"/>
    </reaction>
</comment>
<comment type="similarity">
    <text evidence="10">Belongs to the protein kinase superfamily.</text>
</comment>
<dbReference type="InterPro" id="IPR011993">
    <property type="entry name" value="PH-like_dom_sf"/>
</dbReference>
<dbReference type="Pfam" id="PF00069">
    <property type="entry name" value="Pkinase"/>
    <property type="match status" value="1"/>
</dbReference>
<dbReference type="InterPro" id="IPR017441">
    <property type="entry name" value="Protein_kinase_ATP_BS"/>
</dbReference>
<proteinExistence type="inferred from homology"/>
<dbReference type="SMART" id="SM00220">
    <property type="entry name" value="S_TKc"/>
    <property type="match status" value="1"/>
</dbReference>
<evidence type="ECO:0000256" key="5">
    <source>
        <dbReference type="ARBA" id="ARBA00022777"/>
    </source>
</evidence>
<dbReference type="PANTHER" id="PTHR24356">
    <property type="entry name" value="SERINE/THREONINE-PROTEIN KINASE"/>
    <property type="match status" value="1"/>
</dbReference>
<keyword evidence="5 14" id="KW-0418">Kinase</keyword>
<evidence type="ECO:0000256" key="6">
    <source>
        <dbReference type="ARBA" id="ARBA00022840"/>
    </source>
</evidence>
<keyword evidence="3" id="KW-0808">Transferase</keyword>
<comment type="catalytic activity">
    <reaction evidence="7">
        <text>L-threonyl-[protein] + ATP = O-phospho-L-threonyl-[protein] + ADP + H(+)</text>
        <dbReference type="Rhea" id="RHEA:46608"/>
        <dbReference type="Rhea" id="RHEA-COMP:11060"/>
        <dbReference type="Rhea" id="RHEA-COMP:11605"/>
        <dbReference type="ChEBI" id="CHEBI:15378"/>
        <dbReference type="ChEBI" id="CHEBI:30013"/>
        <dbReference type="ChEBI" id="CHEBI:30616"/>
        <dbReference type="ChEBI" id="CHEBI:61977"/>
        <dbReference type="ChEBI" id="CHEBI:456216"/>
        <dbReference type="EC" id="2.7.11.1"/>
    </reaction>
</comment>
<protein>
    <recommendedName>
        <fullName evidence="1">non-specific serine/threonine protein kinase</fullName>
        <ecNumber evidence="1">2.7.11.1</ecNumber>
    </recommendedName>
</protein>
<dbReference type="InterPro" id="IPR000719">
    <property type="entry name" value="Prot_kinase_dom"/>
</dbReference>
<dbReference type="SUPFAM" id="SSF50729">
    <property type="entry name" value="PH domain-like"/>
    <property type="match status" value="1"/>
</dbReference>